<name>A0ABW5JRS8_9FLAO</name>
<evidence type="ECO:0000313" key="2">
    <source>
        <dbReference type="EMBL" id="MFD2534815.1"/>
    </source>
</evidence>
<feature type="transmembrane region" description="Helical" evidence="1">
    <location>
        <begin position="125"/>
        <end position="147"/>
    </location>
</feature>
<accession>A0ABW5JRS8</accession>
<keyword evidence="1" id="KW-1133">Transmembrane helix</keyword>
<protein>
    <submittedName>
        <fullName evidence="2">DUF2335 domain-containing protein</fullName>
    </submittedName>
</protein>
<comment type="caution">
    <text evidence="2">The sequence shown here is derived from an EMBL/GenBank/DDBJ whole genome shotgun (WGS) entry which is preliminary data.</text>
</comment>
<dbReference type="Pfam" id="PF10097">
    <property type="entry name" value="DUF2335"/>
    <property type="match status" value="1"/>
</dbReference>
<dbReference type="EMBL" id="JBHULK010000002">
    <property type="protein sequence ID" value="MFD2534815.1"/>
    <property type="molecule type" value="Genomic_DNA"/>
</dbReference>
<feature type="transmembrane region" description="Helical" evidence="1">
    <location>
        <begin position="101"/>
        <end position="119"/>
    </location>
</feature>
<dbReference type="RefSeq" id="WP_388016100.1">
    <property type="nucleotide sequence ID" value="NZ_JBHUDT010000002.1"/>
</dbReference>
<reference evidence="3" key="1">
    <citation type="journal article" date="2019" name="Int. J. Syst. Evol. Microbiol.">
        <title>The Global Catalogue of Microorganisms (GCM) 10K type strain sequencing project: providing services to taxonomists for standard genome sequencing and annotation.</title>
        <authorList>
            <consortium name="The Broad Institute Genomics Platform"/>
            <consortium name="The Broad Institute Genome Sequencing Center for Infectious Disease"/>
            <person name="Wu L."/>
            <person name="Ma J."/>
        </authorList>
    </citation>
    <scope>NUCLEOTIDE SEQUENCE [LARGE SCALE GENOMIC DNA]</scope>
    <source>
        <strain evidence="3">KCTC 42903</strain>
    </source>
</reference>
<organism evidence="2 3">
    <name type="scientific">Gelatiniphilus marinus</name>
    <dbReference type="NCBI Taxonomy" id="1759464"/>
    <lineage>
        <taxon>Bacteria</taxon>
        <taxon>Pseudomonadati</taxon>
        <taxon>Bacteroidota</taxon>
        <taxon>Flavobacteriia</taxon>
        <taxon>Flavobacteriales</taxon>
        <taxon>Flavobacteriaceae</taxon>
        <taxon>Gelatiniphilus</taxon>
    </lineage>
</organism>
<proteinExistence type="predicted"/>
<dbReference type="InterPro" id="IPR019284">
    <property type="entry name" value="RP532"/>
</dbReference>
<sequence length="153" mass="16988">MSEALDPINEEEDDIPQEIQEILNDPEISEEKKEKIISVLTIKRSFSGPLPSPEVLQQYNNVVKDGAERVVKMAENQSKHRMNLEDFAIKKQIKQSGRGQIFGFTLALLCIASTVYLATEGHETLAIALGTTTVIGLASIFVLGKIFQSKDKE</sequence>
<evidence type="ECO:0000256" key="1">
    <source>
        <dbReference type="SAM" id="Phobius"/>
    </source>
</evidence>
<evidence type="ECO:0000313" key="3">
    <source>
        <dbReference type="Proteomes" id="UP001597441"/>
    </source>
</evidence>
<keyword evidence="3" id="KW-1185">Reference proteome</keyword>
<dbReference type="Proteomes" id="UP001597441">
    <property type="component" value="Unassembled WGS sequence"/>
</dbReference>
<keyword evidence="1" id="KW-0812">Transmembrane</keyword>
<keyword evidence="1" id="KW-0472">Membrane</keyword>
<gene>
    <name evidence="2" type="ORF">ACFSQS_06825</name>
</gene>